<dbReference type="PANTHER" id="PTHR36091:SF2">
    <property type="entry name" value="AMINOGLYCOSIDE PHOSPHOTRANSFERASE DOMAIN-CONTAINING PROTEIN"/>
    <property type="match status" value="1"/>
</dbReference>
<accession>A0ABR4API5</accession>
<evidence type="ECO:0000313" key="2">
    <source>
        <dbReference type="EMBL" id="KAL2046579.1"/>
    </source>
</evidence>
<gene>
    <name evidence="2" type="ORF">ABVK25_011738</name>
</gene>
<proteinExistence type="predicted"/>
<dbReference type="Gene3D" id="3.90.1200.10">
    <property type="match status" value="1"/>
</dbReference>
<evidence type="ECO:0000313" key="3">
    <source>
        <dbReference type="Proteomes" id="UP001590951"/>
    </source>
</evidence>
<dbReference type="InterPro" id="IPR011009">
    <property type="entry name" value="Kinase-like_dom_sf"/>
</dbReference>
<dbReference type="PANTHER" id="PTHR36091">
    <property type="entry name" value="ALTERED INHERITANCE OF MITOCHONDRIA PROTEIN 9, MITOCHONDRIAL"/>
    <property type="match status" value="1"/>
</dbReference>
<dbReference type="Proteomes" id="UP001590951">
    <property type="component" value="Unassembled WGS sequence"/>
</dbReference>
<comment type="caution">
    <text evidence="2">The sequence shown here is derived from an EMBL/GenBank/DDBJ whole genome shotgun (WGS) entry which is preliminary data.</text>
</comment>
<sequence length="555" mass="63372">MVARKHASMAAPEDHASPNDIYESFFRHTSRRWIFNEKERMAERYVRFNVPELMRIAAMAVGRDRCMDITKVTEGGFNKIFLLTMDDGYEVIARIPTPIAGPAHYTTASEVATMDFLRTRLDIPAPKVFAWASRVGGDNPVGAEYIIMEKMQGESLASRWFSLSTKELAEVIEQIVDIESRLFSARFSEHGSLYYKEDLKEEVRENKPSEQNGLDLLSDPFGIGPIANRSFWTEERGKMASDRGPWIRSEDYLTSIGKREAAWTIKLGQPRHRQFFFSFSEHNIEPKDHVSLLSQYGLVAPYIVPKQEGLASPTLRHPDLHQSNIFLRPQSTDILGIIDWQGASILPFFLQSGFPVFCDHDLGRPQTLEKPKLSDSFEEMSPGEQQEALMDLKHKQANLYYTAATGLKCKRHMRALRLPYLDMRQYLIKQAGMPWDGDLVNLRAALIGVYSKWDDLVGERACPISFTDEEVRFAMQESREWNEAAEVLTTIRDTLGIDGEGGTDPENYNRAAALNKEWRIQMLKEAKAEEKERSWQIWPFKDDGDDSEAPAAVNN</sequence>
<keyword evidence="3" id="KW-1185">Reference proteome</keyword>
<feature type="region of interest" description="Disordered" evidence="1">
    <location>
        <begin position="529"/>
        <end position="555"/>
    </location>
</feature>
<organism evidence="2 3">
    <name type="scientific">Lepraria finkii</name>
    <dbReference type="NCBI Taxonomy" id="1340010"/>
    <lineage>
        <taxon>Eukaryota</taxon>
        <taxon>Fungi</taxon>
        <taxon>Dikarya</taxon>
        <taxon>Ascomycota</taxon>
        <taxon>Pezizomycotina</taxon>
        <taxon>Lecanoromycetes</taxon>
        <taxon>OSLEUM clade</taxon>
        <taxon>Lecanoromycetidae</taxon>
        <taxon>Lecanorales</taxon>
        <taxon>Lecanorineae</taxon>
        <taxon>Stereocaulaceae</taxon>
        <taxon>Lepraria</taxon>
    </lineage>
</organism>
<name>A0ABR4API5_9LECA</name>
<dbReference type="EMBL" id="JBHFEH010000113">
    <property type="protein sequence ID" value="KAL2046579.1"/>
    <property type="molecule type" value="Genomic_DNA"/>
</dbReference>
<protein>
    <recommendedName>
        <fullName evidence="4">Aminoglycoside phosphotransferase domain-containing protein</fullName>
    </recommendedName>
</protein>
<evidence type="ECO:0008006" key="4">
    <source>
        <dbReference type="Google" id="ProtNLM"/>
    </source>
</evidence>
<dbReference type="SUPFAM" id="SSF56112">
    <property type="entry name" value="Protein kinase-like (PK-like)"/>
    <property type="match status" value="1"/>
</dbReference>
<reference evidence="2 3" key="1">
    <citation type="submission" date="2024-09" db="EMBL/GenBank/DDBJ databases">
        <title>Rethinking Asexuality: The Enigmatic Case of Functional Sexual Genes in Lepraria (Stereocaulaceae).</title>
        <authorList>
            <person name="Doellman M."/>
            <person name="Sun Y."/>
            <person name="Barcenas-Pena A."/>
            <person name="Lumbsch H.T."/>
            <person name="Grewe F."/>
        </authorList>
    </citation>
    <scope>NUCLEOTIDE SEQUENCE [LARGE SCALE GENOMIC DNA]</scope>
    <source>
        <strain evidence="2 3">Grewe 0041</strain>
    </source>
</reference>
<dbReference type="InterPro" id="IPR051035">
    <property type="entry name" value="Mito_inheritance_9"/>
</dbReference>
<evidence type="ECO:0000256" key="1">
    <source>
        <dbReference type="SAM" id="MobiDB-lite"/>
    </source>
</evidence>